<evidence type="ECO:0000313" key="2">
    <source>
        <dbReference type="EMBL" id="SFE72210.1"/>
    </source>
</evidence>
<dbReference type="AlphaFoldDB" id="A0A1I2CWY2"/>
<feature type="transmembrane region" description="Helical" evidence="1">
    <location>
        <begin position="362"/>
        <end position="383"/>
    </location>
</feature>
<organism evidence="2 3">
    <name type="scientific">Roseivivax sediminis</name>
    <dbReference type="NCBI Taxonomy" id="936889"/>
    <lineage>
        <taxon>Bacteria</taxon>
        <taxon>Pseudomonadati</taxon>
        <taxon>Pseudomonadota</taxon>
        <taxon>Alphaproteobacteria</taxon>
        <taxon>Rhodobacterales</taxon>
        <taxon>Roseobacteraceae</taxon>
        <taxon>Roseivivax</taxon>
    </lineage>
</organism>
<gene>
    <name evidence="2" type="ORF">SAMN04515678_11499</name>
</gene>
<dbReference type="RefSeq" id="WP_149757926.1">
    <property type="nucleotide sequence ID" value="NZ_FOMS01000014.1"/>
</dbReference>
<proteinExistence type="predicted"/>
<feature type="transmembrane region" description="Helical" evidence="1">
    <location>
        <begin position="208"/>
        <end position="227"/>
    </location>
</feature>
<keyword evidence="3" id="KW-1185">Reference proteome</keyword>
<dbReference type="EMBL" id="FOMS01000014">
    <property type="protein sequence ID" value="SFE72210.1"/>
    <property type="molecule type" value="Genomic_DNA"/>
</dbReference>
<feature type="transmembrane region" description="Helical" evidence="1">
    <location>
        <begin position="54"/>
        <end position="73"/>
    </location>
</feature>
<evidence type="ECO:0000313" key="3">
    <source>
        <dbReference type="Proteomes" id="UP000325289"/>
    </source>
</evidence>
<sequence length="456" mass="49674">MMRQALTSQIAATRSTVAAPPPAPTDLITLWSLCGLHLAMTFLASLGLAEVSTVFWPALALIIAMFAFDRTIYFVYPALLLMTLVFLSPLILSGAAIALKIPPNGSEYDREMILILYWFIGIFSLYVPSANAVRNRDLSEIRIGKSDLVPFFAAVLLLVFSALMLRSGTLLGGGYRDVTAERMGFIEFSSLITLVGFCAARSAMARKLLLACAMVYLAATFLVGLRLRFISVSIVVFCCMGGIRIPSIWKLAGMLAALALFILGMLRNTGISMEGLRNLSVDNLYNKGALVSTSGGTFQTSKFHTYYVDHVASFDNINGLHFLFSDIASIFITRSGLPGGLDLKAATGRAFDIPGGGMMPGYFYAFAGLVGGIVLCAIFTWIFIRVLRGNGADIFPYQVILAAYAPRMLLYDWAVGFKMIFYFFILKSLLAFFVSASRNTHGPTGRSRGSPRHKVA</sequence>
<reference evidence="2 3" key="1">
    <citation type="submission" date="2016-10" db="EMBL/GenBank/DDBJ databases">
        <authorList>
            <person name="Varghese N."/>
            <person name="Submissions S."/>
        </authorList>
    </citation>
    <scope>NUCLEOTIDE SEQUENCE [LARGE SCALE GENOMIC DNA]</scope>
    <source>
        <strain evidence="3">YIM D21,KCTC 23444,ACCC 10710</strain>
    </source>
</reference>
<keyword evidence="1" id="KW-0472">Membrane</keyword>
<accession>A0A1I2CWY2</accession>
<feature type="transmembrane region" description="Helical" evidence="1">
    <location>
        <begin position="111"/>
        <end position="128"/>
    </location>
</feature>
<feature type="transmembrane region" description="Helical" evidence="1">
    <location>
        <begin position="248"/>
        <end position="266"/>
    </location>
</feature>
<name>A0A1I2CWY2_9RHOB</name>
<keyword evidence="1" id="KW-0812">Transmembrane</keyword>
<protein>
    <submittedName>
        <fullName evidence="2">Uncharacterized protein</fullName>
    </submittedName>
</protein>
<feature type="transmembrane region" description="Helical" evidence="1">
    <location>
        <begin position="148"/>
        <end position="165"/>
    </location>
</feature>
<feature type="transmembrane region" description="Helical" evidence="1">
    <location>
        <begin position="185"/>
        <end position="202"/>
    </location>
</feature>
<feature type="transmembrane region" description="Helical" evidence="1">
    <location>
        <begin position="79"/>
        <end position="99"/>
    </location>
</feature>
<feature type="transmembrane region" description="Helical" evidence="1">
    <location>
        <begin position="419"/>
        <end position="436"/>
    </location>
</feature>
<dbReference type="Proteomes" id="UP000325289">
    <property type="component" value="Unassembled WGS sequence"/>
</dbReference>
<keyword evidence="1" id="KW-1133">Transmembrane helix</keyword>
<evidence type="ECO:0000256" key="1">
    <source>
        <dbReference type="SAM" id="Phobius"/>
    </source>
</evidence>